<organism evidence="3 4">
    <name type="scientific">Colletotrichum lupini</name>
    <dbReference type="NCBI Taxonomy" id="145971"/>
    <lineage>
        <taxon>Eukaryota</taxon>
        <taxon>Fungi</taxon>
        <taxon>Dikarya</taxon>
        <taxon>Ascomycota</taxon>
        <taxon>Pezizomycotina</taxon>
        <taxon>Sordariomycetes</taxon>
        <taxon>Hypocreomycetidae</taxon>
        <taxon>Glomerellales</taxon>
        <taxon>Glomerellaceae</taxon>
        <taxon>Colletotrichum</taxon>
        <taxon>Colletotrichum acutatum species complex</taxon>
    </lineage>
</organism>
<dbReference type="RefSeq" id="XP_049152021.1">
    <property type="nucleotide sequence ID" value="XM_049294874.1"/>
</dbReference>
<keyword evidence="4" id="KW-1185">Reference proteome</keyword>
<evidence type="ECO:0000313" key="3">
    <source>
        <dbReference type="EMBL" id="UQC90420.1"/>
    </source>
</evidence>
<accession>A0A9Q8T7H9</accession>
<feature type="non-terminal residue" evidence="3">
    <location>
        <position position="1"/>
    </location>
</feature>
<dbReference type="KEGG" id="clup:CLUP02_15950"/>
<dbReference type="PANTHER" id="PTHR15887">
    <property type="entry name" value="TRANSMEMBRANE PROTEIN 69"/>
    <property type="match status" value="1"/>
</dbReference>
<protein>
    <recommendedName>
        <fullName evidence="5">Mitochondrial inner membrane protein 1</fullName>
    </recommendedName>
</protein>
<name>A0A9Q8T7H9_9PEZI</name>
<keyword evidence="2" id="KW-0812">Transmembrane</keyword>
<feature type="compositionally biased region" description="Basic and acidic residues" evidence="1">
    <location>
        <begin position="545"/>
        <end position="572"/>
    </location>
</feature>
<feature type="compositionally biased region" description="Basic and acidic residues" evidence="1">
    <location>
        <begin position="449"/>
        <end position="502"/>
    </location>
</feature>
<dbReference type="GeneID" id="73349884"/>
<dbReference type="PANTHER" id="PTHR15887:SF1">
    <property type="entry name" value="TRANSMEMBRANE PROTEIN 69"/>
    <property type="match status" value="1"/>
</dbReference>
<feature type="transmembrane region" description="Helical" evidence="2">
    <location>
        <begin position="339"/>
        <end position="355"/>
    </location>
</feature>
<feature type="transmembrane region" description="Helical" evidence="2">
    <location>
        <begin position="392"/>
        <end position="411"/>
    </location>
</feature>
<feature type="transmembrane region" description="Helical" evidence="2">
    <location>
        <begin position="308"/>
        <end position="327"/>
    </location>
</feature>
<dbReference type="Proteomes" id="UP000830671">
    <property type="component" value="Chromosome 9"/>
</dbReference>
<feature type="compositionally biased region" description="Basic and acidic residues" evidence="1">
    <location>
        <begin position="511"/>
        <end position="536"/>
    </location>
</feature>
<reference evidence="3" key="1">
    <citation type="journal article" date="2021" name="Mol. Plant Microbe Interact.">
        <title>Complete Genome Sequence of the Plant-Pathogenic Fungus Colletotrichum lupini.</title>
        <authorList>
            <person name="Baroncelli R."/>
            <person name="Pensec F."/>
            <person name="Da Lio D."/>
            <person name="Boufleur T."/>
            <person name="Vicente I."/>
            <person name="Sarrocco S."/>
            <person name="Picot A."/>
            <person name="Baraldi E."/>
            <person name="Sukno S."/>
            <person name="Thon M."/>
            <person name="Le Floch G."/>
        </authorList>
    </citation>
    <scope>NUCLEOTIDE SEQUENCE</scope>
    <source>
        <strain evidence="3">IMI 504893</strain>
    </source>
</reference>
<dbReference type="Pfam" id="PF11911">
    <property type="entry name" value="DUF3429"/>
    <property type="match status" value="1"/>
</dbReference>
<feature type="region of interest" description="Disordered" evidence="1">
    <location>
        <begin position="449"/>
        <end position="572"/>
    </location>
</feature>
<dbReference type="EMBL" id="CP019481">
    <property type="protein sequence ID" value="UQC90420.1"/>
    <property type="molecule type" value="Genomic_DNA"/>
</dbReference>
<dbReference type="InterPro" id="IPR021836">
    <property type="entry name" value="DUF3429"/>
</dbReference>
<gene>
    <name evidence="3" type="ORF">CLUP02_15950</name>
</gene>
<proteinExistence type="predicted"/>
<feature type="compositionally biased region" description="Low complexity" evidence="1">
    <location>
        <begin position="139"/>
        <end position="150"/>
    </location>
</feature>
<evidence type="ECO:0000256" key="1">
    <source>
        <dbReference type="SAM" id="MobiDB-lite"/>
    </source>
</evidence>
<sequence length="572" mass="63679">AGSSNAEPLARTSLGAYHLGHGTGLHITSPSGSWSSGNLDGLGCVRSDGHANANNEDLTVDQLCALRIQLFAGFIPTLIPSVHTFGLQLETVQNHTNFAILAHKIAPENIRQSSLTMLRSSRQLARIAPRKVAAPSAIPSTPFSTRSPSSALHTPRRPASALQARLIPLSLQARYTNSPYDKIDKKAEAEIAKKKLESNPEAVSTESSRIHLFEPEPAKTQKEEDLTGGLKKELNIVKDTFNLSEVPREPYLLGLAGTLPYLATSLSTVYLSWDLNLEWPSTSTFANHIYMNHDSAQYWLSLLEPIQLGYGAIIISFLGAVHWGMEYAEKTPHPTRTKFRYGMGVVAPMIAWPSLLMPVEYALTSQFAAFTFLYLADTRAKNKGWTPQWYGIYRFVLTAIVGVSIFVSLVGRTKIGNAQPHIGEGLAESMHLGKTDTTKDWAKLEEEERKKQKKEKEEAEKKKKEEEKKQKEEEKKNAKKGDSKSKSKKDDKKDSGANKKDDSEEEENEKVEEKEEDKQDKDDKQDDSKEEKSEDKDGSEDDSKDGDKDDSKDEGKSKSKSKDEGKKKEKKE</sequence>
<feature type="region of interest" description="Disordered" evidence="1">
    <location>
        <begin position="135"/>
        <end position="154"/>
    </location>
</feature>
<keyword evidence="2" id="KW-0472">Membrane</keyword>
<evidence type="ECO:0000256" key="2">
    <source>
        <dbReference type="SAM" id="Phobius"/>
    </source>
</evidence>
<evidence type="ECO:0008006" key="5">
    <source>
        <dbReference type="Google" id="ProtNLM"/>
    </source>
</evidence>
<evidence type="ECO:0000313" key="4">
    <source>
        <dbReference type="Proteomes" id="UP000830671"/>
    </source>
</evidence>
<keyword evidence="2" id="KW-1133">Transmembrane helix</keyword>
<dbReference type="AlphaFoldDB" id="A0A9Q8T7H9"/>